<protein>
    <recommendedName>
        <fullName evidence="3">Helix-turn-helix domain-containing protein</fullName>
    </recommendedName>
</protein>
<sequence>MNNVKVVGDEQLLMSLPDAAKVLNVSPRSVRRHFELVRIGGAVRVRIADVQKKIAS</sequence>
<keyword evidence="2" id="KW-1185">Reference proteome</keyword>
<organism evidence="1 2">
    <name type="scientific">Methylobacterium ajmalii</name>
    <dbReference type="NCBI Taxonomy" id="2738439"/>
    <lineage>
        <taxon>Bacteria</taxon>
        <taxon>Pseudomonadati</taxon>
        <taxon>Pseudomonadota</taxon>
        <taxon>Alphaproteobacteria</taxon>
        <taxon>Hyphomicrobiales</taxon>
        <taxon>Methylobacteriaceae</taxon>
        <taxon>Methylobacterium</taxon>
    </lineage>
</organism>
<dbReference type="EMBL" id="JAQYXP010000010">
    <property type="protein sequence ID" value="MEN3238965.1"/>
    <property type="molecule type" value="Genomic_DNA"/>
</dbReference>
<evidence type="ECO:0008006" key="3">
    <source>
        <dbReference type="Google" id="ProtNLM"/>
    </source>
</evidence>
<accession>A0ABV0A729</accession>
<evidence type="ECO:0000313" key="2">
    <source>
        <dbReference type="Proteomes" id="UP001407347"/>
    </source>
</evidence>
<dbReference type="RefSeq" id="WP_346013912.1">
    <property type="nucleotide sequence ID" value="NZ_JAQYXP010000010.1"/>
</dbReference>
<dbReference type="Proteomes" id="UP001407347">
    <property type="component" value="Unassembled WGS sequence"/>
</dbReference>
<proteinExistence type="predicted"/>
<gene>
    <name evidence="1" type="ORF">PUR29_36630</name>
</gene>
<name>A0ABV0A729_9HYPH</name>
<reference evidence="1 2" key="1">
    <citation type="journal article" date="2023" name="PLoS ONE">
        <title>Complete genome assembly of Hawai'i environmental nontuberculous mycobacteria reveals unexpected co-isolation with methylobacteria.</title>
        <authorList>
            <person name="Hendrix J."/>
            <person name="Epperson L.E."/>
            <person name="Tong E.I."/>
            <person name="Chan Y.L."/>
            <person name="Hasan N.A."/>
            <person name="Dawrs S.N."/>
            <person name="Norton G.J."/>
            <person name="Virdi R."/>
            <person name="Crooks J.L."/>
            <person name="Chan E.D."/>
            <person name="Honda J.R."/>
            <person name="Strong M."/>
        </authorList>
    </citation>
    <scope>NUCLEOTIDE SEQUENCE [LARGE SCALE GENOMIC DNA]</scope>
    <source>
        <strain evidence="1 2">NJH_HI04-1</strain>
    </source>
</reference>
<comment type="caution">
    <text evidence="1">The sequence shown here is derived from an EMBL/GenBank/DDBJ whole genome shotgun (WGS) entry which is preliminary data.</text>
</comment>
<evidence type="ECO:0000313" key="1">
    <source>
        <dbReference type="EMBL" id="MEN3238965.1"/>
    </source>
</evidence>